<keyword evidence="2" id="KW-1185">Reference proteome</keyword>
<dbReference type="PANTHER" id="PTHR10091">
    <property type="entry name" value="ALDOSE-1-EPIMERASE"/>
    <property type="match status" value="1"/>
</dbReference>
<dbReference type="InterPro" id="IPR011013">
    <property type="entry name" value="Gal_mutarotase_sf_dom"/>
</dbReference>
<dbReference type="GO" id="GO:0033499">
    <property type="term" value="P:galactose catabolic process via UDP-galactose, Leloir pathway"/>
    <property type="evidence" value="ECO:0007669"/>
    <property type="project" value="TreeGrafter"/>
</dbReference>
<dbReference type="InterPro" id="IPR037480">
    <property type="entry name" value="YihR-like"/>
</dbReference>
<dbReference type="GO" id="GO:0006006">
    <property type="term" value="P:glucose metabolic process"/>
    <property type="evidence" value="ECO:0007669"/>
    <property type="project" value="TreeGrafter"/>
</dbReference>
<dbReference type="GO" id="GO:0030246">
    <property type="term" value="F:carbohydrate binding"/>
    <property type="evidence" value="ECO:0007669"/>
    <property type="project" value="InterPro"/>
</dbReference>
<dbReference type="InterPro" id="IPR008183">
    <property type="entry name" value="Aldose_1/G6P_1-epimerase"/>
</dbReference>
<dbReference type="GO" id="GO:0004034">
    <property type="term" value="F:aldose 1-epimerase activity"/>
    <property type="evidence" value="ECO:0007669"/>
    <property type="project" value="TreeGrafter"/>
</dbReference>
<dbReference type="Gene3D" id="2.70.98.10">
    <property type="match status" value="1"/>
</dbReference>
<dbReference type="PANTHER" id="PTHR10091:SF0">
    <property type="entry name" value="GALACTOSE MUTAROTASE"/>
    <property type="match status" value="1"/>
</dbReference>
<proteinExistence type="predicted"/>
<dbReference type="EMBL" id="SODP01000003">
    <property type="protein sequence ID" value="TDW66873.1"/>
    <property type="molecule type" value="Genomic_DNA"/>
</dbReference>
<evidence type="ECO:0000313" key="2">
    <source>
        <dbReference type="Proteomes" id="UP000295146"/>
    </source>
</evidence>
<sequence length="311" mass="33157">MTTNGFALDGQVSQDWTMNVLPSGEQWVLRGGGYEATVVSVGGGLRGLTYDGRPVLLGYGEDEAAHAGIGQHLFPWPNRITDGKYTFEGAEQQLYLTEPARLNAIHGLTRWANWLRVDDGSDPAALVAGHRLHGQPGYPHQLDLRLDYRLADGLTVTATATNIGRTAAPYGYGAHPYLSVGRSIDDCVLEFTASQRLEVSADRMQPVGLTPVAGSEYDFSGGRVIGATSIDNAFTGLDGTWTVSLTDPDSGARSALTSDTPWMQLFTGEAVGRTALAVEPMTCPPDAFITGQDLVVLQPGESHTTSFSVAV</sequence>
<gene>
    <name evidence="1" type="ORF">EV653_6905</name>
</gene>
<dbReference type="Proteomes" id="UP000295146">
    <property type="component" value="Unassembled WGS sequence"/>
</dbReference>
<name>A0A4R8C077_9ACTN</name>
<dbReference type="SUPFAM" id="SSF74650">
    <property type="entry name" value="Galactose mutarotase-like"/>
    <property type="match status" value="1"/>
</dbReference>
<evidence type="ECO:0000313" key="1">
    <source>
        <dbReference type="EMBL" id="TDW66873.1"/>
    </source>
</evidence>
<reference evidence="1 2" key="1">
    <citation type="submission" date="2019-03" db="EMBL/GenBank/DDBJ databases">
        <title>Genomic Encyclopedia of Type Strains, Phase III (KMG-III): the genomes of soil and plant-associated and newly described type strains.</title>
        <authorList>
            <person name="Whitman W."/>
        </authorList>
    </citation>
    <scope>NUCLEOTIDE SEQUENCE [LARGE SCALE GENOMIC DNA]</scope>
    <source>
        <strain evidence="1 2">VKM Ac-2573</strain>
    </source>
</reference>
<organism evidence="1 2">
    <name type="scientific">Kribbella pratensis</name>
    <dbReference type="NCBI Taxonomy" id="2512112"/>
    <lineage>
        <taxon>Bacteria</taxon>
        <taxon>Bacillati</taxon>
        <taxon>Actinomycetota</taxon>
        <taxon>Actinomycetes</taxon>
        <taxon>Propionibacteriales</taxon>
        <taxon>Kribbellaceae</taxon>
        <taxon>Kribbella</taxon>
    </lineage>
</organism>
<dbReference type="Pfam" id="PF01263">
    <property type="entry name" value="Aldose_epim"/>
    <property type="match status" value="1"/>
</dbReference>
<comment type="caution">
    <text evidence="1">The sequence shown here is derived from an EMBL/GenBank/DDBJ whole genome shotgun (WGS) entry which is preliminary data.</text>
</comment>
<dbReference type="InterPro" id="IPR014718">
    <property type="entry name" value="GH-type_carb-bd"/>
</dbReference>
<dbReference type="AlphaFoldDB" id="A0A4R8C077"/>
<dbReference type="CDD" id="cd09022">
    <property type="entry name" value="Aldose_epim_Ec_YihR"/>
    <property type="match status" value="1"/>
</dbReference>
<protein>
    <submittedName>
        <fullName evidence="1">Aldose 1-epimerase</fullName>
    </submittedName>
</protein>
<accession>A0A4R8C077</accession>